<sequence>MHAVPRVRFPALLLAACLVAGCELPPDPAAPRAPGDVLAIGAVQGTGEASPLLDQHVTVEGVVTGNFARYLGGWFVQDGGDGDPATSDGLFVVADHAPELRAGDRVRLHGRVVEHGDRARGTLTTLQAGRIEVVGRGAVAPVVLEAPPADWERYEGMRVRIEAPLTLGGQHQLSRHGVLHASFGGRLSTPTELAPPGEGAARVAADNARRLVPLDDARADTNPGPAWYLDGQPPPRLGSVARGVEGIVDQRWGEMRLQLTAPLRIEPANRPPPPTVPGNLRLAVLNLHNLFNGDGRGGGFPTARGARTPAQLRAQLDALVATLHGLDPHVAALMELENDGYGPDSSLAQLVAALNAGGGDWAFVDAGHGPGGDAIRVALVYRRSRLRPLGAPATLEDGPFGRRSRVPLAQAFVPQAGGRDAGPAFVLVANHFKSKGCGEATGADADQGDGQACWNATRVDSARRLAAWMASDPTGTGTDLAAIVGDFNAYSQEDPLRLLRAEGWVDALPADRGGPHSFVFDGLAGRLDHALLSPALARHLAGAAVWHANADEPANVRDRGANVGDRQATPWRSSDHDPLLVGLAL</sequence>
<dbReference type="AlphaFoldDB" id="A0A5C5TYW3"/>
<evidence type="ECO:0000256" key="2">
    <source>
        <dbReference type="SAM" id="SignalP"/>
    </source>
</evidence>
<dbReference type="OrthoDB" id="9800417at2"/>
<keyword evidence="5" id="KW-1185">Reference proteome</keyword>
<feature type="chain" id="PRO_5022703423" evidence="2">
    <location>
        <begin position="21"/>
        <end position="585"/>
    </location>
</feature>
<dbReference type="CDD" id="cd10283">
    <property type="entry name" value="MnuA_DNase1-like"/>
    <property type="match status" value="1"/>
</dbReference>
<dbReference type="PROSITE" id="PS51257">
    <property type="entry name" value="PROKAR_LIPOPROTEIN"/>
    <property type="match status" value="1"/>
</dbReference>
<dbReference type="RefSeq" id="WP_146312905.1">
    <property type="nucleotide sequence ID" value="NZ_VOHE01000005.1"/>
</dbReference>
<keyword evidence="4" id="KW-0255">Endonuclease</keyword>
<dbReference type="CDD" id="cd04486">
    <property type="entry name" value="YhcR_OBF_like"/>
    <property type="match status" value="1"/>
</dbReference>
<evidence type="ECO:0000313" key="5">
    <source>
        <dbReference type="Proteomes" id="UP000315949"/>
    </source>
</evidence>
<accession>A0A5C5TYW3</accession>
<name>A0A5C5TYW3_9GAMM</name>
<evidence type="ECO:0000313" key="4">
    <source>
        <dbReference type="EMBL" id="TWT18340.1"/>
    </source>
</evidence>
<keyword evidence="4" id="KW-0378">Hydrolase</keyword>
<dbReference type="EMBL" id="VOHE01000005">
    <property type="protein sequence ID" value="TWT18340.1"/>
    <property type="molecule type" value="Genomic_DNA"/>
</dbReference>
<dbReference type="PANTHER" id="PTHR42834:SF1">
    <property type="entry name" value="ENDONUCLEASE_EXONUCLEASE_PHOSPHATASE FAMILY PROTEIN (AFU_ORTHOLOGUE AFUA_3G09210)"/>
    <property type="match status" value="1"/>
</dbReference>
<organism evidence="4 5">
    <name type="scientific">Luteimonas wenzhouensis</name>
    <dbReference type="NCBI Taxonomy" id="2599615"/>
    <lineage>
        <taxon>Bacteria</taxon>
        <taxon>Pseudomonadati</taxon>
        <taxon>Pseudomonadota</taxon>
        <taxon>Gammaproteobacteria</taxon>
        <taxon>Lysobacterales</taxon>
        <taxon>Lysobacteraceae</taxon>
        <taxon>Luteimonas</taxon>
    </lineage>
</organism>
<reference evidence="4 5" key="1">
    <citation type="submission" date="2019-07" db="EMBL/GenBank/DDBJ databases">
        <title>Luteimonas sp. YD-1 nov., isolated from acidic soil.</title>
        <authorList>
            <person name="Zhou J."/>
        </authorList>
    </citation>
    <scope>NUCLEOTIDE SEQUENCE [LARGE SCALE GENOMIC DNA]</scope>
    <source>
        <strain evidence="4 5">YD-1</strain>
    </source>
</reference>
<evidence type="ECO:0000256" key="1">
    <source>
        <dbReference type="SAM" id="MobiDB-lite"/>
    </source>
</evidence>
<evidence type="ECO:0000259" key="3">
    <source>
        <dbReference type="Pfam" id="PF03372"/>
    </source>
</evidence>
<dbReference type="InterPro" id="IPR047971">
    <property type="entry name" value="ExeM-like"/>
</dbReference>
<proteinExistence type="predicted"/>
<keyword evidence="2" id="KW-0732">Signal</keyword>
<dbReference type="InterPro" id="IPR036691">
    <property type="entry name" value="Endo/exonu/phosph_ase_sf"/>
</dbReference>
<gene>
    <name evidence="4" type="ORF">FQY79_10670</name>
</gene>
<feature type="signal peptide" evidence="2">
    <location>
        <begin position="1"/>
        <end position="20"/>
    </location>
</feature>
<feature type="domain" description="Endonuclease/exonuclease/phosphatase" evidence="3">
    <location>
        <begin position="306"/>
        <end position="576"/>
    </location>
</feature>
<dbReference type="Gene3D" id="3.60.10.10">
    <property type="entry name" value="Endonuclease/exonuclease/phosphatase"/>
    <property type="match status" value="1"/>
</dbReference>
<dbReference type="InterPro" id="IPR005135">
    <property type="entry name" value="Endo/exonuclease/phosphatase"/>
</dbReference>
<keyword evidence="4" id="KW-0540">Nuclease</keyword>
<dbReference type="NCBIfam" id="NF033681">
    <property type="entry name" value="ExeM_NucH_DNase"/>
    <property type="match status" value="1"/>
</dbReference>
<dbReference type="Pfam" id="PF03372">
    <property type="entry name" value="Exo_endo_phos"/>
    <property type="match status" value="1"/>
</dbReference>
<dbReference type="SUPFAM" id="SSF56219">
    <property type="entry name" value="DNase I-like"/>
    <property type="match status" value="1"/>
</dbReference>
<comment type="caution">
    <text evidence="4">The sequence shown here is derived from an EMBL/GenBank/DDBJ whole genome shotgun (WGS) entry which is preliminary data.</text>
</comment>
<protein>
    <submittedName>
        <fullName evidence="4">ExeM/NucH family extracellular endonuclease</fullName>
    </submittedName>
</protein>
<dbReference type="Proteomes" id="UP000315949">
    <property type="component" value="Unassembled WGS sequence"/>
</dbReference>
<dbReference type="GO" id="GO:0004519">
    <property type="term" value="F:endonuclease activity"/>
    <property type="evidence" value="ECO:0007669"/>
    <property type="project" value="UniProtKB-KW"/>
</dbReference>
<feature type="region of interest" description="Disordered" evidence="1">
    <location>
        <begin position="555"/>
        <end position="574"/>
    </location>
</feature>
<dbReference type="PANTHER" id="PTHR42834">
    <property type="entry name" value="ENDONUCLEASE/EXONUCLEASE/PHOSPHATASE FAMILY PROTEIN (AFU_ORTHOLOGUE AFUA_3G09210)"/>
    <property type="match status" value="1"/>
</dbReference>